<evidence type="ECO:0000313" key="2">
    <source>
        <dbReference type="EMBL" id="RIA56750.1"/>
    </source>
</evidence>
<keyword evidence="1" id="KW-0812">Transmembrane</keyword>
<evidence type="ECO:0000256" key="1">
    <source>
        <dbReference type="SAM" id="Phobius"/>
    </source>
</evidence>
<feature type="transmembrane region" description="Helical" evidence="1">
    <location>
        <begin position="36"/>
        <end position="55"/>
    </location>
</feature>
<dbReference type="RefSeq" id="WP_119061515.1">
    <property type="nucleotide sequence ID" value="NZ_QXDF01000001.1"/>
</dbReference>
<name>A0A397Q5J0_9HYPH</name>
<accession>A0A397Q5J0</accession>
<sequence>MSQKVDLTHQAQDTLIAGGLISAPAWAPWLAKLNELLTTLSLVLGLALASARLWAFLRDRQRDRDPDA</sequence>
<proteinExistence type="predicted"/>
<evidence type="ECO:0000313" key="3">
    <source>
        <dbReference type="Proteomes" id="UP000266273"/>
    </source>
</evidence>
<protein>
    <submittedName>
        <fullName evidence="2">Uncharacterized protein</fullName>
    </submittedName>
</protein>
<keyword evidence="3" id="KW-1185">Reference proteome</keyword>
<comment type="caution">
    <text evidence="2">The sequence shown here is derived from an EMBL/GenBank/DDBJ whole genome shotgun (WGS) entry which is preliminary data.</text>
</comment>
<dbReference type="EMBL" id="QXDF01000001">
    <property type="protein sequence ID" value="RIA56750.1"/>
    <property type="molecule type" value="Genomic_DNA"/>
</dbReference>
<keyword evidence="1" id="KW-0472">Membrane</keyword>
<dbReference type="AlphaFoldDB" id="A0A397Q5J0"/>
<dbReference type="Proteomes" id="UP000266273">
    <property type="component" value="Unassembled WGS sequence"/>
</dbReference>
<keyword evidence="1" id="KW-1133">Transmembrane helix</keyword>
<gene>
    <name evidence="2" type="ORF">BXY53_1859</name>
</gene>
<reference evidence="2 3" key="1">
    <citation type="submission" date="2018-08" db="EMBL/GenBank/DDBJ databases">
        <title>Genomic Encyclopedia of Archaeal and Bacterial Type Strains, Phase II (KMG-II): from individual species to whole genera.</title>
        <authorList>
            <person name="Goeker M."/>
        </authorList>
    </citation>
    <scope>NUCLEOTIDE SEQUENCE [LARGE SCALE GENOMIC DNA]</scope>
    <source>
        <strain evidence="2 3">DSM 5002</strain>
    </source>
</reference>
<organism evidence="2 3">
    <name type="scientific">Dichotomicrobium thermohalophilum</name>
    <dbReference type="NCBI Taxonomy" id="933063"/>
    <lineage>
        <taxon>Bacteria</taxon>
        <taxon>Pseudomonadati</taxon>
        <taxon>Pseudomonadota</taxon>
        <taxon>Alphaproteobacteria</taxon>
        <taxon>Hyphomicrobiales</taxon>
        <taxon>Hyphomicrobiaceae</taxon>
        <taxon>Dichotomicrobium</taxon>
    </lineage>
</organism>